<gene>
    <name evidence="4" type="primary">yhaN</name>
    <name evidence="4" type="ORF">J2TS6_13650</name>
</gene>
<keyword evidence="5" id="KW-1185">Reference proteome</keyword>
<feature type="coiled-coil region" evidence="1">
    <location>
        <begin position="847"/>
        <end position="915"/>
    </location>
</feature>
<dbReference type="PANTHER" id="PTHR41259:SF1">
    <property type="entry name" value="DOUBLE-STRAND BREAK REPAIR RAD50 ATPASE, PUTATIVE-RELATED"/>
    <property type="match status" value="1"/>
</dbReference>
<evidence type="ECO:0000256" key="2">
    <source>
        <dbReference type="SAM" id="Phobius"/>
    </source>
</evidence>
<keyword evidence="2" id="KW-0472">Membrane</keyword>
<evidence type="ECO:0000313" key="5">
    <source>
        <dbReference type="Proteomes" id="UP000679779"/>
    </source>
</evidence>
<dbReference type="Proteomes" id="UP000679779">
    <property type="component" value="Unassembled WGS sequence"/>
</dbReference>
<feature type="domain" description="YhaN AAA" evidence="3">
    <location>
        <begin position="1"/>
        <end position="212"/>
    </location>
</feature>
<protein>
    <recommendedName>
        <fullName evidence="3">YhaN AAA domain-containing protein</fullName>
    </recommendedName>
</protein>
<feature type="transmembrane region" description="Helical" evidence="2">
    <location>
        <begin position="522"/>
        <end position="539"/>
    </location>
</feature>
<dbReference type="Gene3D" id="3.40.50.300">
    <property type="entry name" value="P-loop containing nucleotide triphosphate hydrolases"/>
    <property type="match status" value="2"/>
</dbReference>
<dbReference type="InterPro" id="IPR027417">
    <property type="entry name" value="P-loop_NTPase"/>
</dbReference>
<keyword evidence="2" id="KW-1133">Transmembrane helix</keyword>
<keyword evidence="2" id="KW-0812">Transmembrane</keyword>
<dbReference type="SUPFAM" id="SSF52540">
    <property type="entry name" value="P-loop containing nucleoside triphosphate hydrolases"/>
    <property type="match status" value="1"/>
</dbReference>
<feature type="coiled-coil region" evidence="1">
    <location>
        <begin position="623"/>
        <end position="667"/>
    </location>
</feature>
<feature type="coiled-coil region" evidence="1">
    <location>
        <begin position="202"/>
        <end position="253"/>
    </location>
</feature>
<dbReference type="RefSeq" id="WP_160040143.1">
    <property type="nucleotide sequence ID" value="NZ_BORQ01000001.1"/>
</dbReference>
<dbReference type="PANTHER" id="PTHR41259">
    <property type="entry name" value="DOUBLE-STRAND BREAK REPAIR RAD50 ATPASE, PUTATIVE-RELATED"/>
    <property type="match status" value="1"/>
</dbReference>
<keyword evidence="1" id="KW-0175">Coiled coil</keyword>
<evidence type="ECO:0000313" key="4">
    <source>
        <dbReference type="EMBL" id="GIO30224.1"/>
    </source>
</evidence>
<dbReference type="AlphaFoldDB" id="A0A919XEI7"/>
<sequence>MNIERLQIHGFGRIRDRDIRLHSPITVLAGPNEAGKSTILHFVRAMLYGIPGRSYPTERFEPPGGGVHGGVLTAKAEDGSTWTVSRFASRDGGAASGRGERLSIVKTTAQGTAVHMTQGDLERELLGGLSRDMFKQLFAVTLTELQEIRTLQSEELGSYLFHAGFGGGADIVRAERRLLQEMEKLHKPRGRVQESAKVLQAIERLEREIAESRSYLAKYLEAESKLGDTNQSIAEADRKRNEASERLALLRKAQEIRPQWLEWKEASLELAGMPETAAFPEEGVQRWHRLQAELDRLRIRQQELDRTSGALNDRLGRLQPDEGLIRQGPLIERLAARRETIGMRMKELQESAGEEAVLQEQLHRVLRQMDPGWGVSELRAFSGSVSEREAVRRYAAGFAGYDRRMESLAMEREQKSRQWEAAEDELGRVEAALRENMEEGRNRFAMFLPKSKAELLPLWNDIQSGAERWRETRLERLSRQEKEEREAFVAERMKVFYRKLLWGSVLMTLLLPGLLLLLRSPLGAAAAFVLLVAADIFFWRESRGESPKAGRAKRRNERALHDPDREASRLSSLIASLVSDPLTASGLSGDKFEGRHLSLFSEQDMETALRELRKQVDAWLLWQDELEKSKAAALAARQRAETQRQELSALSRKMDKEQRIFAELEGQWQEWLSERALGPTNSPETVMDLFGFAEQGLELVRRLEALGRKKRALEQEIRAYEEECLQVLPEGAASDSSPLLRLEAVNRAWDEQKKLMREREIISSKLEPVKEEYFRIRMEIDAVMQSQEALLAEAQTEDGERFLRQGALWERRKELERSVRQLAVGMFSGWPSDREHTLRDMLDRHDAASLEAACRTAADELDQAERQHGELQQLRGRLLQERDGLVKLCAHDTALQQLEEQKALLKDIAAEYAVRSLCAELIARTRGIYEREKQPRLLQLASAYFGELTRGSYSRVVMKLGEKRLLAEHREAGLVDSTLLSRGTAEQLYLAMRFALAGSMEGHFAVPLLLDDLFVNFDEERMCSALGLAGKLAEERQIIMLTCHRYILDHIRERLPQADIIRI</sequence>
<feature type="transmembrane region" description="Helical" evidence="2">
    <location>
        <begin position="500"/>
        <end position="516"/>
    </location>
</feature>
<accession>A0A919XEI7</accession>
<evidence type="ECO:0000259" key="3">
    <source>
        <dbReference type="Pfam" id="PF13514"/>
    </source>
</evidence>
<comment type="caution">
    <text evidence="4">The sequence shown here is derived from an EMBL/GenBank/DDBJ whole genome shotgun (WGS) entry which is preliminary data.</text>
</comment>
<reference evidence="4" key="1">
    <citation type="submission" date="2021-03" db="EMBL/GenBank/DDBJ databases">
        <title>Antimicrobial resistance genes in bacteria isolated from Japanese honey, and their potential for conferring macrolide and lincosamide resistance in the American foulbrood pathogen Paenibacillus larvae.</title>
        <authorList>
            <person name="Okamoto M."/>
            <person name="Kumagai M."/>
            <person name="Kanamori H."/>
            <person name="Takamatsu D."/>
        </authorList>
    </citation>
    <scope>NUCLEOTIDE SEQUENCE</scope>
    <source>
        <strain evidence="4">J2TS6</strain>
    </source>
</reference>
<evidence type="ECO:0000256" key="1">
    <source>
        <dbReference type="SAM" id="Coils"/>
    </source>
</evidence>
<dbReference type="EMBL" id="BORQ01000001">
    <property type="protein sequence ID" value="GIO30224.1"/>
    <property type="molecule type" value="Genomic_DNA"/>
</dbReference>
<dbReference type="InterPro" id="IPR038734">
    <property type="entry name" value="YhaN_AAA"/>
</dbReference>
<dbReference type="Pfam" id="PF13514">
    <property type="entry name" value="AAA_27"/>
    <property type="match status" value="1"/>
</dbReference>
<proteinExistence type="predicted"/>
<organism evidence="4 5">
    <name type="scientific">Paenibacillus albilobatus</name>
    <dbReference type="NCBI Taxonomy" id="2716884"/>
    <lineage>
        <taxon>Bacteria</taxon>
        <taxon>Bacillati</taxon>
        <taxon>Bacillota</taxon>
        <taxon>Bacilli</taxon>
        <taxon>Bacillales</taxon>
        <taxon>Paenibacillaceae</taxon>
        <taxon>Paenibacillus</taxon>
    </lineage>
</organism>
<name>A0A919XEI7_9BACL</name>